<organism evidence="1 2">
    <name type="scientific">Salmonella phage SETP13</name>
    <dbReference type="NCBI Taxonomy" id="424949"/>
    <lineage>
        <taxon>Viruses</taxon>
        <taxon>Duplodnaviria</taxon>
        <taxon>Heunggongvirae</taxon>
        <taxon>Uroviricota</taxon>
        <taxon>Caudoviricetes</taxon>
        <taxon>Sarkviridae</taxon>
        <taxon>Guernseyvirinae</taxon>
        <taxon>Jerseyvirus</taxon>
        <taxon>Jerseyvirus SETP13</taxon>
    </lineage>
</organism>
<accession>U5N0X8</accession>
<keyword evidence="2" id="KW-1185">Reference proteome</keyword>
<dbReference type="RefSeq" id="YP_008767041.1">
    <property type="nucleotide sequence ID" value="NC_022752.1"/>
</dbReference>
<evidence type="ECO:0000313" key="1">
    <source>
        <dbReference type="EMBL" id="AGX84646.1"/>
    </source>
</evidence>
<name>U5N0X8_9CAUD</name>
<dbReference type="OrthoDB" id="28157at10239"/>
<sequence>MAILVKKSGLMISGRVIAENDLVYVFKSVDNKYPTTVKKASKVEKVFDSDSSIDDVFTWIESVRVKK</sequence>
<dbReference type="Proteomes" id="UP000017183">
    <property type="component" value="Segment"/>
</dbReference>
<dbReference type="EMBL" id="KF562864">
    <property type="protein sequence ID" value="AGX84646.1"/>
    <property type="molecule type" value="Genomic_DNA"/>
</dbReference>
<evidence type="ECO:0000313" key="2">
    <source>
        <dbReference type="Proteomes" id="UP000017183"/>
    </source>
</evidence>
<dbReference type="GeneID" id="17494466"/>
<protein>
    <submittedName>
        <fullName evidence="1">Uncharacterized protein</fullName>
    </submittedName>
</protein>
<proteinExistence type="predicted"/>
<reference evidence="1 2" key="1">
    <citation type="submission" date="2013-08" db="EMBL/GenBank/DDBJ databases">
        <title>Analysis of SETP3-like phages.</title>
        <authorList>
            <person name="De Lappe N."/>
            <person name="Cormican M."/>
        </authorList>
    </citation>
    <scope>NUCLEOTIDE SEQUENCE [LARGE SCALE GENOMIC DNA]</scope>
</reference>
<dbReference type="KEGG" id="vg:17494466"/>